<dbReference type="GO" id="GO:0005737">
    <property type="term" value="C:cytoplasm"/>
    <property type="evidence" value="ECO:0007669"/>
    <property type="project" value="UniProtKB-SubCell"/>
</dbReference>
<evidence type="ECO:0000313" key="6">
    <source>
        <dbReference type="Proteomes" id="UP000031829"/>
    </source>
</evidence>
<dbReference type="GeneID" id="93640582"/>
<dbReference type="HAMAP" id="MF_00745">
    <property type="entry name" value="SprT_like"/>
    <property type="match status" value="1"/>
</dbReference>
<evidence type="ECO:0000256" key="3">
    <source>
        <dbReference type="ARBA" id="ARBA00022833"/>
    </source>
</evidence>
<feature type="binding site" evidence="4">
    <location>
        <position position="71"/>
    </location>
    <ligand>
        <name>Zn(2+)</name>
        <dbReference type="ChEBI" id="CHEBI:29105"/>
    </ligand>
</feature>
<protein>
    <recommendedName>
        <fullName evidence="4">Protein SprT-like</fullName>
    </recommendedName>
</protein>
<dbReference type="SMART" id="SM00731">
    <property type="entry name" value="SprT"/>
    <property type="match status" value="1"/>
</dbReference>
<feature type="active site" evidence="4">
    <location>
        <position position="68"/>
    </location>
</feature>
<sequence>MNDKDLQILVEEISLKLFHKPFRHEATFNSRLRTTGGRYLLRTSNIEVNYKYFEQYGTQEIVAIIKHELCHYHLHIEGKGYKHGDQDFKSLMKEVGAPRFCQALKKESDGKKKEHIYVCMQCEQKYVRKRKVNTVKYVCGKCKGKLKKV</sequence>
<keyword evidence="2 4" id="KW-0479">Metal-binding</keyword>
<dbReference type="RefSeq" id="WP_034654852.1">
    <property type="nucleotide sequence ID" value="NZ_BCVB01000019.1"/>
</dbReference>
<gene>
    <name evidence="5" type="ORF">BG04_2511</name>
</gene>
<dbReference type="HOGENOM" id="CLU_123820_0_0_9"/>
<comment type="subcellular location">
    <subcellularLocation>
        <location evidence="4">Cytoplasm</location>
    </subcellularLocation>
</comment>
<evidence type="ECO:0000256" key="1">
    <source>
        <dbReference type="ARBA" id="ARBA00022490"/>
    </source>
</evidence>
<comment type="similarity">
    <text evidence="4">Belongs to the SprT family.</text>
</comment>
<name>A0A0B6AF23_PRIM2</name>
<dbReference type="NCBIfam" id="NF003339">
    <property type="entry name" value="PRK04351.1"/>
    <property type="match status" value="1"/>
</dbReference>
<evidence type="ECO:0000256" key="4">
    <source>
        <dbReference type="HAMAP-Rule" id="MF_00745"/>
    </source>
</evidence>
<proteinExistence type="inferred from homology"/>
<dbReference type="InterPro" id="IPR035240">
    <property type="entry name" value="SprT_Zn_ribbon"/>
</dbReference>
<feature type="binding site" evidence="4">
    <location>
        <position position="67"/>
    </location>
    <ligand>
        <name>Zn(2+)</name>
        <dbReference type="ChEBI" id="CHEBI:29105"/>
    </ligand>
</feature>
<keyword evidence="1 4" id="KW-0963">Cytoplasm</keyword>
<dbReference type="KEGG" id="bmeg:BG04_2511"/>
<dbReference type="AlphaFoldDB" id="A0A0B6AF23"/>
<dbReference type="Proteomes" id="UP000031829">
    <property type="component" value="Chromosome"/>
</dbReference>
<dbReference type="InterPro" id="IPR006640">
    <property type="entry name" value="SprT-like_domain"/>
</dbReference>
<accession>A0A0B6AF23</accession>
<dbReference type="Pfam" id="PF10263">
    <property type="entry name" value="SprT-like"/>
    <property type="match status" value="1"/>
</dbReference>
<dbReference type="InterPro" id="IPR023524">
    <property type="entry name" value="Uncharacterised_SprT-like"/>
</dbReference>
<dbReference type="EMBL" id="CP009920">
    <property type="protein sequence ID" value="AJI23465.1"/>
    <property type="molecule type" value="Genomic_DNA"/>
</dbReference>
<comment type="cofactor">
    <cofactor evidence="4">
        <name>Zn(2+)</name>
        <dbReference type="ChEBI" id="CHEBI:29105"/>
    </cofactor>
    <text evidence="4">Binds 1 zinc ion.</text>
</comment>
<evidence type="ECO:0000313" key="5">
    <source>
        <dbReference type="EMBL" id="AJI23465.1"/>
    </source>
</evidence>
<keyword evidence="3 4" id="KW-0862">Zinc</keyword>
<dbReference type="GO" id="GO:0006950">
    <property type="term" value="P:response to stress"/>
    <property type="evidence" value="ECO:0007669"/>
    <property type="project" value="UniProtKB-ARBA"/>
</dbReference>
<evidence type="ECO:0000256" key="2">
    <source>
        <dbReference type="ARBA" id="ARBA00022723"/>
    </source>
</evidence>
<dbReference type="Pfam" id="PF17283">
    <property type="entry name" value="Zn_ribbon_SprT"/>
    <property type="match status" value="1"/>
</dbReference>
<organism evidence="5 6">
    <name type="scientific">Priestia megaterium (strain ATCC 14581 / DSM 32 / CCUG 1817 / JCM 2506 / NBRC 15308 / NCIMB 9376 / NCTC 10342 / NRRL B-14308 / VKM B-512 / Ford 19)</name>
    <name type="common">Bacillus megaterium</name>
    <dbReference type="NCBI Taxonomy" id="1348623"/>
    <lineage>
        <taxon>Bacteria</taxon>
        <taxon>Bacillati</taxon>
        <taxon>Bacillota</taxon>
        <taxon>Bacilli</taxon>
        <taxon>Bacillales</taxon>
        <taxon>Bacillaceae</taxon>
        <taxon>Priestia</taxon>
    </lineage>
</organism>
<dbReference type="GO" id="GO:0008270">
    <property type="term" value="F:zinc ion binding"/>
    <property type="evidence" value="ECO:0007669"/>
    <property type="project" value="UniProtKB-UniRule"/>
</dbReference>
<reference evidence="5 6" key="1">
    <citation type="journal article" date="2015" name="Genome Announc.">
        <title>Complete genome sequences for 35 biothreat assay-relevant bacillus species.</title>
        <authorList>
            <person name="Johnson S.L."/>
            <person name="Daligault H.E."/>
            <person name="Davenport K.W."/>
            <person name="Jaissle J."/>
            <person name="Frey K.G."/>
            <person name="Ladner J.T."/>
            <person name="Broomall S.M."/>
            <person name="Bishop-Lilly K.A."/>
            <person name="Bruce D.C."/>
            <person name="Gibbons H.S."/>
            <person name="Coyne S.R."/>
            <person name="Lo C.C."/>
            <person name="Meincke L."/>
            <person name="Munk A.C."/>
            <person name="Koroleva G.I."/>
            <person name="Rosenzweig C.N."/>
            <person name="Palacios G.F."/>
            <person name="Redden C.L."/>
            <person name="Minogue T.D."/>
            <person name="Chain P.S."/>
        </authorList>
    </citation>
    <scope>NUCLEOTIDE SEQUENCE [LARGE SCALE GENOMIC DNA]</scope>
    <source>
        <strain evidence="6">ATCC 14581 / DSM 32 / JCM 2506 / NBRC 15308 / NCIMB 9376 / NCTC 10342 / NRRL B-14308 / VKM B-512</strain>
    </source>
</reference>